<name>A0A0H3H8N1_KLEM8</name>
<dbReference type="GO" id="GO:0007155">
    <property type="term" value="P:cell adhesion"/>
    <property type="evidence" value="ECO:0007669"/>
    <property type="project" value="InterPro"/>
</dbReference>
<dbReference type="EMBL" id="CP003218">
    <property type="protein sequence ID" value="AEX03962.1"/>
    <property type="molecule type" value="Genomic_DNA"/>
</dbReference>
<feature type="chain" id="PRO_5002610952" evidence="1">
    <location>
        <begin position="23"/>
        <end position="185"/>
    </location>
</feature>
<dbReference type="RefSeq" id="WP_014227957.1">
    <property type="nucleotide sequence ID" value="NC_016612.1"/>
</dbReference>
<dbReference type="Gene3D" id="2.60.40.1090">
    <property type="entry name" value="Fimbrial-type adhesion domain"/>
    <property type="match status" value="1"/>
</dbReference>
<accession>A0A0H3H8N1</accession>
<keyword evidence="1" id="KW-0732">Signal</keyword>
<dbReference type="Proteomes" id="UP000007843">
    <property type="component" value="Chromosome"/>
</dbReference>
<evidence type="ECO:0000256" key="1">
    <source>
        <dbReference type="SAM" id="SignalP"/>
    </source>
</evidence>
<evidence type="ECO:0000313" key="3">
    <source>
        <dbReference type="Proteomes" id="UP000007843"/>
    </source>
</evidence>
<proteinExistence type="predicted"/>
<feature type="signal peptide" evidence="1">
    <location>
        <begin position="1"/>
        <end position="22"/>
    </location>
</feature>
<dbReference type="AlphaFoldDB" id="A0A0H3H8N1"/>
<dbReference type="InterPro" id="IPR008966">
    <property type="entry name" value="Adhesion_dom_sf"/>
</dbReference>
<protein>
    <submittedName>
        <fullName evidence="2">Putative fimbrial protein StaE</fullName>
    </submittedName>
</protein>
<organism evidence="2 3">
    <name type="scientific">Klebsiella michiganensis (strain ATCC 8724 / DSM 4798 / JCM 20051 / NBRC 3318 / NRRL B-199 / KCTC 1686 / BUCSAV 143 / CCM 1901)</name>
    <dbReference type="NCBI Taxonomy" id="1006551"/>
    <lineage>
        <taxon>Bacteria</taxon>
        <taxon>Pseudomonadati</taxon>
        <taxon>Pseudomonadota</taxon>
        <taxon>Gammaproteobacteria</taxon>
        <taxon>Enterobacterales</taxon>
        <taxon>Enterobacteriaceae</taxon>
        <taxon>Klebsiella/Raoultella group</taxon>
        <taxon>Klebsiella</taxon>
    </lineage>
</organism>
<evidence type="ECO:0000313" key="2">
    <source>
        <dbReference type="EMBL" id="AEX03962.1"/>
    </source>
</evidence>
<dbReference type="GO" id="GO:0009289">
    <property type="term" value="C:pilus"/>
    <property type="evidence" value="ECO:0007669"/>
    <property type="project" value="InterPro"/>
</dbReference>
<dbReference type="KEGG" id="kox:KOX_11180"/>
<gene>
    <name evidence="2" type="ordered locus">KOX_11180</name>
</gene>
<dbReference type="InterPro" id="IPR036937">
    <property type="entry name" value="Adhesion_dom_fimbrial_sf"/>
</dbReference>
<reference evidence="2 3" key="1">
    <citation type="journal article" date="2012" name="J. Bacteriol.">
        <title>Complete genome sequence of Klebsiella oxytoca KCTC 1686, used in production of 2,3-butanediol.</title>
        <authorList>
            <person name="Shin S.H."/>
            <person name="Kim S."/>
            <person name="Kim J.Y."/>
            <person name="Lee S."/>
            <person name="Um Y."/>
            <person name="Oh M.K."/>
            <person name="Kim Y.R."/>
            <person name="Lee J."/>
            <person name="Yang K.S."/>
        </authorList>
    </citation>
    <scope>NUCLEOTIDE SEQUENCE [LARGE SCALE GENOMIC DNA]</scope>
    <source>
        <strain evidence="3">ATCC 8724 / DSM 4798 / JCM 20051 / NBRC 3318 / NRRL B-199 / KCTC 1686</strain>
    </source>
</reference>
<dbReference type="HOGENOM" id="CLU_116193_0_0_6"/>
<dbReference type="SUPFAM" id="SSF49401">
    <property type="entry name" value="Bacterial adhesins"/>
    <property type="match status" value="1"/>
</dbReference>
<sequence length="185" mass="18917">MKKISFLGGVVGTLLFSAPSIAEITGTSSISATFTSTIQAGTCTAQIQNASGQPMSTLNFGDVFKSDLVKQSRSEPFKVAFSDCSGVKSAKYQVIPGSGGGCSGPSSNGDSFAAGNSTAFEVWQGESGTGTLLSCNNKPSQTLSISGRSLSVSFASRIVIAKDRKIANVTAGSVSSPVTFVITYQ</sequence>